<dbReference type="Pfam" id="PF21941">
    <property type="entry name" value="SMEK_N"/>
    <property type="match status" value="1"/>
</dbReference>
<dbReference type="Proteomes" id="UP000594923">
    <property type="component" value="Chromosome"/>
</dbReference>
<name>A0A7M1KME3_9PSED</name>
<proteinExistence type="predicted"/>
<feature type="domain" description="SMEK" evidence="4">
    <location>
        <begin position="11"/>
        <end position="139"/>
    </location>
</feature>
<dbReference type="InterPro" id="IPR047740">
    <property type="entry name" value="SMEK_dom"/>
</dbReference>
<feature type="repeat" description="TPR" evidence="3">
    <location>
        <begin position="296"/>
        <end position="329"/>
    </location>
</feature>
<dbReference type="InterPro" id="IPR051685">
    <property type="entry name" value="Ycf3/AcsC/BcsC/TPR_MFPF"/>
</dbReference>
<dbReference type="InterPro" id="IPR011990">
    <property type="entry name" value="TPR-like_helical_dom_sf"/>
</dbReference>
<sequence length="576" mass="64751">MLKAKKMLDDINFGLSTLQSFIATYTKLNFSDTNIAAEDLVADMLNAIFGWSLVNANKIKPNHECIDLFDPDSRVGVQVTSKKGAAKINETLACITCHDLNLTRLIVFTLSPRQKSYAIKPSALDFNHKNDVIDFCRIVIEARHASFEVLSDLHSKIKRSMPFLTDAFSGALDAEILNSYVTFGEEGDGASPLRQEVIQLVKDKKTELAKKKLDECAQFVLKEAGGKLYSLANLYTLVDPLKAELFYQKAAVLQPEGVASANLHGLNLMKLGQLDEAERTFKSCLDSPGLTQVQREHLNGNLGILAKKRSRYPEAVEYFRTALKLTGKSDTEGFANHYNNLGSCYNHLEKYGRAGRCLKVARAFIDKAIEFEDDLDERKRLMVKKSNLLTNTAIQLRYLAVKRREPKLLDEAKPLLFDAISIAEMSQEKTELTRHYGNLSNVYKDMGKYDLAEKYLSRSYNAAIGNDDHLGELTNLVNLGHLMIKTSELGKAEKYLDEALVKEGNRYPKLRAEVFGYFAMLYKAQGHLLLSKENFDLAAGIYQDLELPDRLRSLVDELNEILFEPANAEPADLHQN</sequence>
<dbReference type="Gene3D" id="1.25.40.10">
    <property type="entry name" value="Tetratricopeptide repeat domain"/>
    <property type="match status" value="2"/>
</dbReference>
<evidence type="ECO:0000256" key="2">
    <source>
        <dbReference type="ARBA" id="ARBA00022803"/>
    </source>
</evidence>
<dbReference type="InterPro" id="IPR019734">
    <property type="entry name" value="TPR_rpt"/>
</dbReference>
<organism evidence="5 6">
    <name type="scientific">Pseudomonas poae</name>
    <dbReference type="NCBI Taxonomy" id="200451"/>
    <lineage>
        <taxon>Bacteria</taxon>
        <taxon>Pseudomonadati</taxon>
        <taxon>Pseudomonadota</taxon>
        <taxon>Gammaproteobacteria</taxon>
        <taxon>Pseudomonadales</taxon>
        <taxon>Pseudomonadaceae</taxon>
        <taxon>Pseudomonas</taxon>
    </lineage>
</organism>
<protein>
    <submittedName>
        <fullName evidence="5">SMEK domain-containing protein</fullName>
    </submittedName>
</protein>
<reference evidence="5 6" key="1">
    <citation type="submission" date="2020-10" db="EMBL/GenBank/DDBJ databases">
        <title>High quality whole genome sequence of Pseudomonas poae PMA22.</title>
        <authorList>
            <person name="Hernandez J.G."/>
            <person name="Rodriguez P."/>
            <person name="Cuevas C."/>
            <person name="de la Calle F."/>
            <person name="Galan B."/>
            <person name="Garcia J.L."/>
        </authorList>
    </citation>
    <scope>NUCLEOTIDE SEQUENCE [LARGE SCALE GENOMIC DNA]</scope>
    <source>
        <strain evidence="5 6">PMA22</strain>
    </source>
</reference>
<dbReference type="SUPFAM" id="SSF48452">
    <property type="entry name" value="TPR-like"/>
    <property type="match status" value="2"/>
</dbReference>
<dbReference type="RefSeq" id="WP_197628161.1">
    <property type="nucleotide sequence ID" value="NZ_CP063073.1"/>
</dbReference>
<evidence type="ECO:0000256" key="3">
    <source>
        <dbReference type="PROSITE-ProRule" id="PRU00339"/>
    </source>
</evidence>
<dbReference type="EMBL" id="CP063073">
    <property type="protein sequence ID" value="QOQ77312.1"/>
    <property type="molecule type" value="Genomic_DNA"/>
</dbReference>
<dbReference type="SMART" id="SM00028">
    <property type="entry name" value="TPR"/>
    <property type="match status" value="3"/>
</dbReference>
<keyword evidence="2 3" id="KW-0802">TPR repeat</keyword>
<accession>A0A7M1KME3</accession>
<keyword evidence="1" id="KW-0677">Repeat</keyword>
<dbReference type="AlphaFoldDB" id="A0A7M1KME3"/>
<dbReference type="PANTHER" id="PTHR44943:SF8">
    <property type="entry name" value="TPR REPEAT-CONTAINING PROTEIN MJ0263"/>
    <property type="match status" value="1"/>
</dbReference>
<evidence type="ECO:0000313" key="5">
    <source>
        <dbReference type="EMBL" id="QOQ77312.1"/>
    </source>
</evidence>
<dbReference type="PROSITE" id="PS50005">
    <property type="entry name" value="TPR"/>
    <property type="match status" value="1"/>
</dbReference>
<dbReference type="Pfam" id="PF13424">
    <property type="entry name" value="TPR_12"/>
    <property type="match status" value="1"/>
</dbReference>
<dbReference type="PANTHER" id="PTHR44943">
    <property type="entry name" value="CELLULOSE SYNTHASE OPERON PROTEIN C"/>
    <property type="match status" value="1"/>
</dbReference>
<evidence type="ECO:0000259" key="4">
    <source>
        <dbReference type="Pfam" id="PF21941"/>
    </source>
</evidence>
<evidence type="ECO:0000313" key="6">
    <source>
        <dbReference type="Proteomes" id="UP000594923"/>
    </source>
</evidence>
<dbReference type="NCBIfam" id="NF033859">
    <property type="entry name" value="SMEK_N"/>
    <property type="match status" value="1"/>
</dbReference>
<gene>
    <name evidence="5" type="ORF">IMF22_09875</name>
</gene>
<evidence type="ECO:0000256" key="1">
    <source>
        <dbReference type="ARBA" id="ARBA00022737"/>
    </source>
</evidence>